<evidence type="ECO:0000313" key="2">
    <source>
        <dbReference type="EMBL" id="CAH0367415.1"/>
    </source>
</evidence>
<keyword evidence="3" id="KW-1185">Reference proteome</keyword>
<dbReference type="EMBL" id="CAKKNE010000002">
    <property type="protein sequence ID" value="CAH0367415.1"/>
    <property type="molecule type" value="Genomic_DNA"/>
</dbReference>
<organism evidence="2 3">
    <name type="scientific">Pelagomonas calceolata</name>
    <dbReference type="NCBI Taxonomy" id="35677"/>
    <lineage>
        <taxon>Eukaryota</taxon>
        <taxon>Sar</taxon>
        <taxon>Stramenopiles</taxon>
        <taxon>Ochrophyta</taxon>
        <taxon>Pelagophyceae</taxon>
        <taxon>Pelagomonadales</taxon>
        <taxon>Pelagomonadaceae</taxon>
        <taxon>Pelagomonas</taxon>
    </lineage>
</organism>
<dbReference type="AlphaFoldDB" id="A0A8J2SA33"/>
<protein>
    <submittedName>
        <fullName evidence="2">Uncharacterized protein</fullName>
    </submittedName>
</protein>
<evidence type="ECO:0000256" key="1">
    <source>
        <dbReference type="SAM" id="SignalP"/>
    </source>
</evidence>
<accession>A0A8J2SA33</accession>
<sequence>MRHLRPLLLAACSSLLQHCAALSGAGRRLSKPAAQPPTLSRSRLLRAFGGAMITTLPLRADAVDCLGEAEKAQRLIRTTLAIYADDGDPAPLRPVAKTIAKPDSPLRQCLERAYYLPNDQLDETTRNHARDALEYAASVVEFDAFDRVWKTSQPKQSLTQYTAEGLQYSKRALEAVDRELGLFVFGCKVKGRSYFGVS</sequence>
<dbReference type="OrthoDB" id="205638at2759"/>
<reference evidence="2" key="1">
    <citation type="submission" date="2021-11" db="EMBL/GenBank/DDBJ databases">
        <authorList>
            <consortium name="Genoscope - CEA"/>
            <person name="William W."/>
        </authorList>
    </citation>
    <scope>NUCLEOTIDE SEQUENCE</scope>
</reference>
<gene>
    <name evidence="2" type="ORF">PECAL_2P04350</name>
</gene>
<keyword evidence="1" id="KW-0732">Signal</keyword>
<feature type="signal peptide" evidence="1">
    <location>
        <begin position="1"/>
        <end position="21"/>
    </location>
</feature>
<comment type="caution">
    <text evidence="2">The sequence shown here is derived from an EMBL/GenBank/DDBJ whole genome shotgun (WGS) entry which is preliminary data.</text>
</comment>
<evidence type="ECO:0000313" key="3">
    <source>
        <dbReference type="Proteomes" id="UP000789595"/>
    </source>
</evidence>
<feature type="chain" id="PRO_5035159127" evidence="1">
    <location>
        <begin position="22"/>
        <end position="198"/>
    </location>
</feature>
<dbReference type="Proteomes" id="UP000789595">
    <property type="component" value="Unassembled WGS sequence"/>
</dbReference>
<name>A0A8J2SA33_9STRA</name>
<proteinExistence type="predicted"/>